<dbReference type="AlphaFoldDB" id="A0A1C5GQL5"/>
<dbReference type="Proteomes" id="UP000198210">
    <property type="component" value="Chromosome I"/>
</dbReference>
<accession>A0A1C5GQL5</accession>
<reference evidence="1 2" key="1">
    <citation type="submission" date="2016-06" db="EMBL/GenBank/DDBJ databases">
        <authorList>
            <person name="Kjaerup R.B."/>
            <person name="Dalgaard T.S."/>
            <person name="Juul-Madsen H.R."/>
        </authorList>
    </citation>
    <scope>NUCLEOTIDE SEQUENCE [LARGE SCALE GENOMIC DNA]</scope>
    <source>
        <strain evidence="1 2">DSM 45097</strain>
    </source>
</reference>
<sequence>MVSTRRTPRTMLEYLIQQRERTYEEMADAFLRLEEPAAISARHLGRLARGERGTAGATPATRRALQAMFGMPLEELLRPWTPELVIAQPATDDGSLVLPSPGNERSLIRMAAERARRFTLLAAESTTPEAVEQLRDDVQRLALAYPQRPLTELLGDMVETQDTLFALLERRQTPQQARQLHFLTAVTSGLLAKASHDLADPHAAMLQARTAVLCADQADHNGLRAWLRGLQSMVAYWAGRYAEAVRYAEAGTNIAASAAGTTSVWLPVSAARGYAALGNSAKALSAIRAAEEAWNRVEPDEVDELGGICTFNQPRTLYYAADALAWLPNEAGQAVDFSTRAVNAYANPNDPAWAFGDQAGSHSDLAIARIAARDLEGAVEAVTPVLELPPSQRINGIIHSVQRVHQAVTRAGLGAEGRDLLQQIEDFTSTPLKALPR</sequence>
<evidence type="ECO:0000313" key="2">
    <source>
        <dbReference type="Proteomes" id="UP000198210"/>
    </source>
</evidence>
<protein>
    <submittedName>
        <fullName evidence="1">Uncharacterized protein</fullName>
    </submittedName>
</protein>
<proteinExistence type="predicted"/>
<keyword evidence="2" id="KW-1185">Reference proteome</keyword>
<dbReference type="EMBL" id="LT607751">
    <property type="protein sequence ID" value="SCG36084.1"/>
    <property type="molecule type" value="Genomic_DNA"/>
</dbReference>
<gene>
    <name evidence="1" type="ORF">GA0074704_0314</name>
</gene>
<name>A0A1C5GQL5_9ACTN</name>
<evidence type="ECO:0000313" key="1">
    <source>
        <dbReference type="EMBL" id="SCG36084.1"/>
    </source>
</evidence>
<organism evidence="1 2">
    <name type="scientific">Micromonospora siamensis</name>
    <dbReference type="NCBI Taxonomy" id="299152"/>
    <lineage>
        <taxon>Bacteria</taxon>
        <taxon>Bacillati</taxon>
        <taxon>Actinomycetota</taxon>
        <taxon>Actinomycetes</taxon>
        <taxon>Micromonosporales</taxon>
        <taxon>Micromonosporaceae</taxon>
        <taxon>Micromonospora</taxon>
    </lineage>
</organism>